<reference evidence="1 2" key="1">
    <citation type="journal article" date="2018" name="J. Allergy Clin. Immunol.">
        <title>High-quality assembly of Dermatophagoides pteronyssinus genome and transcriptome reveals a wide range of novel allergens.</title>
        <authorList>
            <person name="Liu X.Y."/>
            <person name="Yang K.Y."/>
            <person name="Wang M.Q."/>
            <person name="Kwok J.S."/>
            <person name="Zeng X."/>
            <person name="Yang Z."/>
            <person name="Xiao X.J."/>
            <person name="Lau C.P."/>
            <person name="Li Y."/>
            <person name="Huang Z.M."/>
            <person name="Ba J.G."/>
            <person name="Yim A.K."/>
            <person name="Ouyang C.Y."/>
            <person name="Ngai S.M."/>
            <person name="Chan T.F."/>
            <person name="Leung E.L."/>
            <person name="Liu L."/>
            <person name="Liu Z.G."/>
            <person name="Tsui S.K."/>
        </authorList>
    </citation>
    <scope>NUCLEOTIDE SEQUENCE [LARGE SCALE GENOMIC DNA]</scope>
    <source>
        <strain evidence="1">Derp</strain>
    </source>
</reference>
<organism evidence="1 2">
    <name type="scientific">Dermatophagoides pteronyssinus</name>
    <name type="common">European house dust mite</name>
    <dbReference type="NCBI Taxonomy" id="6956"/>
    <lineage>
        <taxon>Eukaryota</taxon>
        <taxon>Metazoa</taxon>
        <taxon>Ecdysozoa</taxon>
        <taxon>Arthropoda</taxon>
        <taxon>Chelicerata</taxon>
        <taxon>Arachnida</taxon>
        <taxon>Acari</taxon>
        <taxon>Acariformes</taxon>
        <taxon>Sarcoptiformes</taxon>
        <taxon>Astigmata</taxon>
        <taxon>Psoroptidia</taxon>
        <taxon>Analgoidea</taxon>
        <taxon>Pyroglyphidae</taxon>
        <taxon>Dermatophagoidinae</taxon>
        <taxon>Dermatophagoides</taxon>
    </lineage>
</organism>
<protein>
    <submittedName>
        <fullName evidence="1">Uncharacterized protein</fullName>
    </submittedName>
</protein>
<comment type="caution">
    <text evidence="1">The sequence shown here is derived from an EMBL/GenBank/DDBJ whole genome shotgun (WGS) entry which is preliminary data.</text>
</comment>
<evidence type="ECO:0000313" key="1">
    <source>
        <dbReference type="EMBL" id="KAH9418496.1"/>
    </source>
</evidence>
<name>A0ABQ8J804_DERPT</name>
<reference evidence="1 2" key="2">
    <citation type="journal article" date="2022" name="Mol. Biol. Evol.">
        <title>Comparative Genomics Reveals Insights into the Divergent Evolution of Astigmatic Mites and Household Pest Adaptations.</title>
        <authorList>
            <person name="Xiong Q."/>
            <person name="Wan A.T."/>
            <person name="Liu X."/>
            <person name="Fung C.S."/>
            <person name="Xiao X."/>
            <person name="Malainual N."/>
            <person name="Hou J."/>
            <person name="Wang L."/>
            <person name="Wang M."/>
            <person name="Yang K.Y."/>
            <person name="Cui Y."/>
            <person name="Leung E.L."/>
            <person name="Nong W."/>
            <person name="Shin S.K."/>
            <person name="Au S.W."/>
            <person name="Jeong K.Y."/>
            <person name="Chew F.T."/>
            <person name="Hui J.H."/>
            <person name="Leung T.F."/>
            <person name="Tungtrongchitr A."/>
            <person name="Zhong N."/>
            <person name="Liu Z."/>
            <person name="Tsui S.K."/>
        </authorList>
    </citation>
    <scope>NUCLEOTIDE SEQUENCE [LARGE SCALE GENOMIC DNA]</scope>
    <source>
        <strain evidence="1">Derp</strain>
    </source>
</reference>
<evidence type="ECO:0000313" key="2">
    <source>
        <dbReference type="Proteomes" id="UP000887458"/>
    </source>
</evidence>
<dbReference type="Proteomes" id="UP000887458">
    <property type="component" value="Unassembled WGS sequence"/>
</dbReference>
<sequence>MNNHNDVNIYSDNLNLKNDYGDKNIKEIVVNSMLRSNFSPSNLKNQGILSMAMFIHSTITTTTKTKENFADPIFGLT</sequence>
<gene>
    <name evidence="1" type="ORF">DERP_011358</name>
</gene>
<dbReference type="EMBL" id="NJHN03000063">
    <property type="protein sequence ID" value="KAH9418496.1"/>
    <property type="molecule type" value="Genomic_DNA"/>
</dbReference>
<accession>A0ABQ8J804</accession>
<proteinExistence type="predicted"/>
<keyword evidence="2" id="KW-1185">Reference proteome</keyword>